<dbReference type="GO" id="GO:0016491">
    <property type="term" value="F:oxidoreductase activity"/>
    <property type="evidence" value="ECO:0007669"/>
    <property type="project" value="UniProtKB-KW"/>
</dbReference>
<dbReference type="InterPro" id="IPR044861">
    <property type="entry name" value="IPNS-like_FE2OG_OXY"/>
</dbReference>
<dbReference type="PROSITE" id="PS51471">
    <property type="entry name" value="FE2OG_OXY"/>
    <property type="match status" value="1"/>
</dbReference>
<sequence>MGSEGHLSLPTIDFSKSSLKPGTPEWDFTKSQVLKACEDCGCFVALFDKLSLETRQGMVSELKELFDLPRETKMKNVRKGAYSGYIGQLPNLQLYESLGLGDPSSLENIKSFSHMLWPDGKPSFSENVVLFSKPLLELEAIAKRVILESLGVEKYLDELNEWTNYNLRVMKYDEPQNVEKHQLGLAAHLDKNTITILHQLQGDGIEIEAKGGEWIKIKALPGSFIVIIGEAFHAWTNGRLQSAYHRVMMTGNQPRYSVGLFSGFNEEFSVKAPEELVDEEHPLLFKPFKIEELVKRLQSGAGRTSKYCLDDFRIV</sequence>
<dbReference type="InterPro" id="IPR027443">
    <property type="entry name" value="IPNS-like_sf"/>
</dbReference>
<dbReference type="PANTHER" id="PTHR47990">
    <property type="entry name" value="2-OXOGLUTARATE (2OG) AND FE(II)-DEPENDENT OXYGENASE SUPERFAMILY PROTEIN-RELATED"/>
    <property type="match status" value="1"/>
</dbReference>
<dbReference type="InterPro" id="IPR050231">
    <property type="entry name" value="Iron_ascorbate_oxido_reductase"/>
</dbReference>
<keyword evidence="2 6" id="KW-0408">Iron</keyword>
<protein>
    <recommendedName>
        <fullName evidence="4">2-oxoglutarate-dependent dioxygenase DAO</fullName>
    </recommendedName>
    <alternativeName>
        <fullName evidence="5">Protein DIOXYGENASE FOR AUXIN OXIDATION</fullName>
    </alternativeName>
</protein>
<evidence type="ECO:0000256" key="5">
    <source>
        <dbReference type="ARBA" id="ARBA00076740"/>
    </source>
</evidence>
<dbReference type="SUPFAM" id="SSF51197">
    <property type="entry name" value="Clavaminate synthase-like"/>
    <property type="match status" value="1"/>
</dbReference>
<reference evidence="8 9" key="1">
    <citation type="submission" date="2021-09" db="EMBL/GenBank/DDBJ databases">
        <title>Genomic insights and catalytic innovation underlie evolution of tropane alkaloids biosynthesis.</title>
        <authorList>
            <person name="Wang Y.-J."/>
            <person name="Tian T."/>
            <person name="Huang J.-P."/>
            <person name="Huang S.-X."/>
        </authorList>
    </citation>
    <scope>NUCLEOTIDE SEQUENCE [LARGE SCALE GENOMIC DNA]</scope>
    <source>
        <strain evidence="8">KIB-2018</strain>
        <tissue evidence="8">Leaf</tissue>
    </source>
</reference>
<evidence type="ECO:0000313" key="8">
    <source>
        <dbReference type="EMBL" id="KAJ8756150.1"/>
    </source>
</evidence>
<dbReference type="GO" id="GO:0046872">
    <property type="term" value="F:metal ion binding"/>
    <property type="evidence" value="ECO:0007669"/>
    <property type="project" value="UniProtKB-KW"/>
</dbReference>
<keyword evidence="9" id="KW-1185">Reference proteome</keyword>
<dbReference type="Gene3D" id="2.60.120.330">
    <property type="entry name" value="B-lactam Antibiotic, Isopenicillin N Synthase, Chain"/>
    <property type="match status" value="1"/>
</dbReference>
<evidence type="ECO:0000256" key="1">
    <source>
        <dbReference type="ARBA" id="ARBA00022723"/>
    </source>
</evidence>
<dbReference type="Proteomes" id="UP001159364">
    <property type="component" value="Linkage Group LG09"/>
</dbReference>
<dbReference type="Pfam" id="PF14226">
    <property type="entry name" value="DIOX_N"/>
    <property type="match status" value="1"/>
</dbReference>
<dbReference type="EMBL" id="JAIWQS010000009">
    <property type="protein sequence ID" value="KAJ8756150.1"/>
    <property type="molecule type" value="Genomic_DNA"/>
</dbReference>
<feature type="domain" description="Fe2OG dioxygenase" evidence="7">
    <location>
        <begin position="163"/>
        <end position="267"/>
    </location>
</feature>
<evidence type="ECO:0000313" key="9">
    <source>
        <dbReference type="Proteomes" id="UP001159364"/>
    </source>
</evidence>
<proteinExistence type="inferred from homology"/>
<dbReference type="InterPro" id="IPR005123">
    <property type="entry name" value="Oxoglu/Fe-dep_dioxygenase_dom"/>
</dbReference>
<dbReference type="Pfam" id="PF03171">
    <property type="entry name" value="2OG-FeII_Oxy"/>
    <property type="match status" value="1"/>
</dbReference>
<evidence type="ECO:0000256" key="6">
    <source>
        <dbReference type="RuleBase" id="RU003682"/>
    </source>
</evidence>
<dbReference type="FunFam" id="2.60.120.330:FF:000017">
    <property type="entry name" value="2-oxoglutarate-dependent dioxygenase DAO"/>
    <property type="match status" value="1"/>
</dbReference>
<dbReference type="AlphaFoldDB" id="A0AAV8SW61"/>
<name>A0AAV8SW61_9ROSI</name>
<accession>A0AAV8SW61</accession>
<gene>
    <name evidence="8" type="ORF">K2173_024697</name>
</gene>
<keyword evidence="1 6" id="KW-0479">Metal-binding</keyword>
<organism evidence="8 9">
    <name type="scientific">Erythroxylum novogranatense</name>
    <dbReference type="NCBI Taxonomy" id="1862640"/>
    <lineage>
        <taxon>Eukaryota</taxon>
        <taxon>Viridiplantae</taxon>
        <taxon>Streptophyta</taxon>
        <taxon>Embryophyta</taxon>
        <taxon>Tracheophyta</taxon>
        <taxon>Spermatophyta</taxon>
        <taxon>Magnoliopsida</taxon>
        <taxon>eudicotyledons</taxon>
        <taxon>Gunneridae</taxon>
        <taxon>Pentapetalae</taxon>
        <taxon>rosids</taxon>
        <taxon>fabids</taxon>
        <taxon>Malpighiales</taxon>
        <taxon>Erythroxylaceae</taxon>
        <taxon>Erythroxylum</taxon>
    </lineage>
</organism>
<evidence type="ECO:0000259" key="7">
    <source>
        <dbReference type="PROSITE" id="PS51471"/>
    </source>
</evidence>
<comment type="similarity">
    <text evidence="6">Belongs to the iron/ascorbate-dependent oxidoreductase family.</text>
</comment>
<comment type="function">
    <text evidence="3">2-oxoglutarate-dependent dioxygenase essential for auxin catabolism and maintenance of auxin homeostasis in reproductive organs. Catalyzes the irreversible oxidation of indole-3-acetic acid (IAA) to the biologically inactive 2-oxoindole-3-acetic acid (OxIAA).</text>
</comment>
<evidence type="ECO:0000256" key="2">
    <source>
        <dbReference type="ARBA" id="ARBA00023004"/>
    </source>
</evidence>
<dbReference type="InterPro" id="IPR026992">
    <property type="entry name" value="DIOX_N"/>
</dbReference>
<keyword evidence="6" id="KW-0560">Oxidoreductase</keyword>
<evidence type="ECO:0000256" key="3">
    <source>
        <dbReference type="ARBA" id="ARBA00054658"/>
    </source>
</evidence>
<comment type="caution">
    <text evidence="8">The sequence shown here is derived from an EMBL/GenBank/DDBJ whole genome shotgun (WGS) entry which is preliminary data.</text>
</comment>
<evidence type="ECO:0000256" key="4">
    <source>
        <dbReference type="ARBA" id="ARBA00074102"/>
    </source>
</evidence>